<dbReference type="RefSeq" id="WP_186895485.1">
    <property type="nucleotide sequence ID" value="NZ_WJBE01000027.1"/>
</dbReference>
<keyword evidence="1" id="KW-0732">Signal</keyword>
<comment type="caution">
    <text evidence="2">The sequence shown here is derived from an EMBL/GenBank/DDBJ whole genome shotgun (WGS) entry which is preliminary data.</text>
</comment>
<keyword evidence="3" id="KW-1185">Reference proteome</keyword>
<accession>A0ABR6Z1M6</accession>
<sequence length="261" mass="29228">MKKYVILCLVISLFSLLLLGCQNASSASIDEQFMKSMTKGLEARWAISTDPSNANIANGTTEHRAFNTKMVDAELSELSQYEDKEFENAALQALAMEYIGLLNTQKDSLEDVVSDFDKYNEIWMAAFNKRSQLIEQFVNNYGLKVSDKYTETLNDMMKNSENVTAAEQEKSAIQAMLSAMQFEIVDDSSSWKKYQTTAVNISGTDFTNFSLTINLMDGEGAILGTTYASVANWTNEQKANFEFTTDKQFATTNLTANYTVN</sequence>
<evidence type="ECO:0000313" key="2">
    <source>
        <dbReference type="EMBL" id="MBC3901433.1"/>
    </source>
</evidence>
<dbReference type="PROSITE" id="PS51257">
    <property type="entry name" value="PROKAR_LIPOPROTEIN"/>
    <property type="match status" value="1"/>
</dbReference>
<evidence type="ECO:0000256" key="1">
    <source>
        <dbReference type="SAM" id="SignalP"/>
    </source>
</evidence>
<organism evidence="2 3">
    <name type="scientific">Acetobacterium malicum</name>
    <dbReference type="NCBI Taxonomy" id="52692"/>
    <lineage>
        <taxon>Bacteria</taxon>
        <taxon>Bacillati</taxon>
        <taxon>Bacillota</taxon>
        <taxon>Clostridia</taxon>
        <taxon>Eubacteriales</taxon>
        <taxon>Eubacteriaceae</taxon>
        <taxon>Acetobacterium</taxon>
    </lineage>
</organism>
<feature type="chain" id="PRO_5045087247" description="Lipoprotein" evidence="1">
    <location>
        <begin position="27"/>
        <end position="261"/>
    </location>
</feature>
<dbReference type="InterPro" id="IPR047676">
    <property type="entry name" value="FxLYD_dom"/>
</dbReference>
<protein>
    <recommendedName>
        <fullName evidence="4">Lipoprotein</fullName>
    </recommendedName>
</protein>
<proteinExistence type="predicted"/>
<name>A0ABR6Z1M6_9FIRM</name>
<feature type="signal peptide" evidence="1">
    <location>
        <begin position="1"/>
        <end position="26"/>
    </location>
</feature>
<evidence type="ECO:0008006" key="4">
    <source>
        <dbReference type="Google" id="ProtNLM"/>
    </source>
</evidence>
<dbReference type="EMBL" id="WJBE01000027">
    <property type="protein sequence ID" value="MBC3901433.1"/>
    <property type="molecule type" value="Genomic_DNA"/>
</dbReference>
<gene>
    <name evidence="2" type="ORF">GH811_17675</name>
</gene>
<dbReference type="NCBIfam" id="NF038353">
    <property type="entry name" value="FxLYD_dom"/>
    <property type="match status" value="1"/>
</dbReference>
<reference evidence="2 3" key="1">
    <citation type="journal article" date="2020" name="mSystems">
        <title>Defining Genomic and Predicted Metabolic Features of the Acetobacterium Genus.</title>
        <authorList>
            <person name="Ross D.E."/>
            <person name="Marshall C.W."/>
            <person name="Gulliver D."/>
            <person name="May H.D."/>
            <person name="Norman R.S."/>
        </authorList>
    </citation>
    <scope>NUCLEOTIDE SEQUENCE [LARGE SCALE GENOMIC DNA]</scope>
    <source>
        <strain evidence="2 3">DSM 4132</strain>
    </source>
</reference>
<dbReference type="Proteomes" id="UP000622405">
    <property type="component" value="Unassembled WGS sequence"/>
</dbReference>
<evidence type="ECO:0000313" key="3">
    <source>
        <dbReference type="Proteomes" id="UP000622405"/>
    </source>
</evidence>